<evidence type="ECO:0008006" key="2">
    <source>
        <dbReference type="Google" id="ProtNLM"/>
    </source>
</evidence>
<feature type="non-terminal residue" evidence="1">
    <location>
        <position position="159"/>
    </location>
</feature>
<evidence type="ECO:0000313" key="1">
    <source>
        <dbReference type="EMBL" id="KKL45070.1"/>
    </source>
</evidence>
<dbReference type="AlphaFoldDB" id="A0A0F9EJI5"/>
<proteinExistence type="predicted"/>
<reference evidence="1" key="1">
    <citation type="journal article" date="2015" name="Nature">
        <title>Complex archaea that bridge the gap between prokaryotes and eukaryotes.</title>
        <authorList>
            <person name="Spang A."/>
            <person name="Saw J.H."/>
            <person name="Jorgensen S.L."/>
            <person name="Zaremba-Niedzwiedzka K."/>
            <person name="Martijn J."/>
            <person name="Lind A.E."/>
            <person name="van Eijk R."/>
            <person name="Schleper C."/>
            <person name="Guy L."/>
            <person name="Ettema T.J."/>
        </authorList>
    </citation>
    <scope>NUCLEOTIDE SEQUENCE</scope>
</reference>
<dbReference type="InterPro" id="IPR036890">
    <property type="entry name" value="HATPase_C_sf"/>
</dbReference>
<accession>A0A0F9EJI5</accession>
<sequence length="159" mass="17387">MQETICAKVSERLLTKASRLFTGTLEGRIIEILQNSRRAGATHVNIVNKDGFITVCDNGSGIDDFSKLLNLGDSDWDDSMEQSEDPAGVGVFCLAPRELTILSGSRKVCITESAWTGQPTEVVQNGDFVKGTILIFKDDLWKFDTVEKLAVFSGLIVTV</sequence>
<protein>
    <recommendedName>
        <fullName evidence="2">Histidine kinase/HSP90-like ATPase domain-containing protein</fullName>
    </recommendedName>
</protein>
<organism evidence="1">
    <name type="scientific">marine sediment metagenome</name>
    <dbReference type="NCBI Taxonomy" id="412755"/>
    <lineage>
        <taxon>unclassified sequences</taxon>
        <taxon>metagenomes</taxon>
        <taxon>ecological metagenomes</taxon>
    </lineage>
</organism>
<gene>
    <name evidence="1" type="ORF">LCGC14_2359340</name>
</gene>
<dbReference type="SUPFAM" id="SSF55874">
    <property type="entry name" value="ATPase domain of HSP90 chaperone/DNA topoisomerase II/histidine kinase"/>
    <property type="match status" value="1"/>
</dbReference>
<dbReference type="Gene3D" id="3.30.565.10">
    <property type="entry name" value="Histidine kinase-like ATPase, C-terminal domain"/>
    <property type="match status" value="1"/>
</dbReference>
<comment type="caution">
    <text evidence="1">The sequence shown here is derived from an EMBL/GenBank/DDBJ whole genome shotgun (WGS) entry which is preliminary data.</text>
</comment>
<dbReference type="Pfam" id="PF13589">
    <property type="entry name" value="HATPase_c_3"/>
    <property type="match status" value="1"/>
</dbReference>
<dbReference type="EMBL" id="LAZR01034522">
    <property type="protein sequence ID" value="KKL45070.1"/>
    <property type="molecule type" value="Genomic_DNA"/>
</dbReference>
<name>A0A0F9EJI5_9ZZZZ</name>